<dbReference type="PANTHER" id="PTHR12463">
    <property type="entry name" value="OXYGENASE-RELATED"/>
    <property type="match status" value="1"/>
</dbReference>
<dbReference type="AlphaFoldDB" id="A0A1X7U6W9"/>
<sequence>MSCACKGVRTCLFCEGKGARPILKQPQNEIQYYICYKCGKICKMNVGEPSPLAVEPFCQTACDDTQSLIVCDDLVAGDNACTFKFDGVKIIRNFVSFEEEKELVSFIDSSQWVESQSGRYKQDYGPKVNFKKRKLKTDTFYGLPKYTHTLLERLESLSVTPSFKPVELCNLDYHPTRGSAIDPHFDDNWLWGDRLITINLLSSTLLSFNHPVDPLVVHVPHPRLSIVIIEGSARYNWLHGIRRENVTGRRVAMTFRELSREFSSGGSEEKLGETLLSIASNFI</sequence>
<dbReference type="OMA" id="KRRTQQY"/>
<reference evidence="4" key="2">
    <citation type="submission" date="2017-05" db="UniProtKB">
        <authorList>
            <consortium name="EnsemblMetazoa"/>
        </authorList>
    </citation>
    <scope>IDENTIFICATION</scope>
</reference>
<dbReference type="PROSITE" id="PS51471">
    <property type="entry name" value="FE2OG_OXY"/>
    <property type="match status" value="1"/>
</dbReference>
<evidence type="ECO:0000259" key="3">
    <source>
        <dbReference type="PROSITE" id="PS51471"/>
    </source>
</evidence>
<comment type="cofactor">
    <cofactor evidence="1">
        <name>Fe(2+)</name>
        <dbReference type="ChEBI" id="CHEBI:29033"/>
    </cofactor>
</comment>
<evidence type="ECO:0000256" key="2">
    <source>
        <dbReference type="RuleBase" id="RU003682"/>
    </source>
</evidence>
<dbReference type="STRING" id="400682.A0A1X7U6W9"/>
<dbReference type="PANTHER" id="PTHR12463:SF0">
    <property type="entry name" value="ALPHA-KETOGLUTARATE-DEPENDENT DIOXYGENASE ALKB HOMOLOG 4"/>
    <property type="match status" value="1"/>
</dbReference>
<evidence type="ECO:0000256" key="1">
    <source>
        <dbReference type="ARBA" id="ARBA00001954"/>
    </source>
</evidence>
<reference evidence="5" key="1">
    <citation type="journal article" date="2010" name="Nature">
        <title>The Amphimedon queenslandica genome and the evolution of animal complexity.</title>
        <authorList>
            <person name="Srivastava M."/>
            <person name="Simakov O."/>
            <person name="Chapman J."/>
            <person name="Fahey B."/>
            <person name="Gauthier M.E."/>
            <person name="Mitros T."/>
            <person name="Richards G.S."/>
            <person name="Conaco C."/>
            <person name="Dacre M."/>
            <person name="Hellsten U."/>
            <person name="Larroux C."/>
            <person name="Putnam N.H."/>
            <person name="Stanke M."/>
            <person name="Adamska M."/>
            <person name="Darling A."/>
            <person name="Degnan S.M."/>
            <person name="Oakley T.H."/>
            <person name="Plachetzki D.C."/>
            <person name="Zhai Y."/>
            <person name="Adamski M."/>
            <person name="Calcino A."/>
            <person name="Cummins S.F."/>
            <person name="Goodstein D.M."/>
            <person name="Harris C."/>
            <person name="Jackson D.J."/>
            <person name="Leys S.P."/>
            <person name="Shu S."/>
            <person name="Woodcroft B.J."/>
            <person name="Vervoort M."/>
            <person name="Kosik K.S."/>
            <person name="Manning G."/>
            <person name="Degnan B.M."/>
            <person name="Rokhsar D.S."/>
        </authorList>
    </citation>
    <scope>NUCLEOTIDE SEQUENCE [LARGE SCALE GENOMIC DNA]</scope>
</reference>
<keyword evidence="2" id="KW-0479">Metal-binding</keyword>
<dbReference type="SUPFAM" id="SSF51197">
    <property type="entry name" value="Clavaminate synthase-like"/>
    <property type="match status" value="1"/>
</dbReference>
<dbReference type="KEGG" id="aqu:100633647"/>
<evidence type="ECO:0000313" key="4">
    <source>
        <dbReference type="EnsemblMetazoa" id="Aqu2.1.23249_001"/>
    </source>
</evidence>
<dbReference type="GO" id="GO:0032451">
    <property type="term" value="F:demethylase activity"/>
    <property type="evidence" value="ECO:0007669"/>
    <property type="project" value="TreeGrafter"/>
</dbReference>
<dbReference type="GO" id="GO:0046872">
    <property type="term" value="F:metal ion binding"/>
    <property type="evidence" value="ECO:0007669"/>
    <property type="project" value="UniProtKB-KW"/>
</dbReference>
<organism evidence="4">
    <name type="scientific">Amphimedon queenslandica</name>
    <name type="common">Sponge</name>
    <dbReference type="NCBI Taxonomy" id="400682"/>
    <lineage>
        <taxon>Eukaryota</taxon>
        <taxon>Metazoa</taxon>
        <taxon>Porifera</taxon>
        <taxon>Demospongiae</taxon>
        <taxon>Heteroscleromorpha</taxon>
        <taxon>Haplosclerida</taxon>
        <taxon>Niphatidae</taxon>
        <taxon>Amphimedon</taxon>
    </lineage>
</organism>
<dbReference type="InterPro" id="IPR037151">
    <property type="entry name" value="AlkB-like_sf"/>
</dbReference>
<keyword evidence="5" id="KW-1185">Reference proteome</keyword>
<dbReference type="GO" id="GO:0016491">
    <property type="term" value="F:oxidoreductase activity"/>
    <property type="evidence" value="ECO:0007669"/>
    <property type="project" value="UniProtKB-KW"/>
</dbReference>
<dbReference type="EnsemblMetazoa" id="XM_003388879.3">
    <property type="protein sequence ID" value="XP_003388927.2"/>
    <property type="gene ID" value="LOC100633647"/>
</dbReference>
<keyword evidence="2" id="KW-0560">Oxidoreductase</keyword>
<gene>
    <name evidence="4" type="primary">100633647</name>
</gene>
<keyword evidence="2" id="KW-0408">Iron</keyword>
<comment type="similarity">
    <text evidence="2">Belongs to the iron/ascorbate-dependent oxidoreductase family.</text>
</comment>
<dbReference type="InterPro" id="IPR005123">
    <property type="entry name" value="Oxoglu/Fe-dep_dioxygenase_dom"/>
</dbReference>
<dbReference type="FunFam" id="2.60.120.590:FF:000019">
    <property type="entry name" value="DNA N6-methyl adenine demethylase"/>
    <property type="match status" value="1"/>
</dbReference>
<evidence type="ECO:0000313" key="5">
    <source>
        <dbReference type="Proteomes" id="UP000007879"/>
    </source>
</evidence>
<protein>
    <recommendedName>
        <fullName evidence="3">Fe2OG dioxygenase domain-containing protein</fullName>
    </recommendedName>
</protein>
<dbReference type="Gene3D" id="2.60.120.590">
    <property type="entry name" value="Alpha-ketoglutarate-dependent dioxygenase AlkB-like"/>
    <property type="match status" value="1"/>
</dbReference>
<dbReference type="InterPro" id="IPR032857">
    <property type="entry name" value="ALKBH4"/>
</dbReference>
<feature type="domain" description="Fe2OG dioxygenase" evidence="3">
    <location>
        <begin position="165"/>
        <end position="259"/>
    </location>
</feature>
<dbReference type="InParanoid" id="A0A1X7U6W9"/>
<dbReference type="Proteomes" id="UP000007879">
    <property type="component" value="Unassembled WGS sequence"/>
</dbReference>
<proteinExistence type="inferred from homology"/>
<dbReference type="GO" id="GO:0070988">
    <property type="term" value="P:demethylation"/>
    <property type="evidence" value="ECO:0007669"/>
    <property type="project" value="InterPro"/>
</dbReference>
<accession>A0A1X7U6W9</accession>
<dbReference type="EnsemblMetazoa" id="Aqu2.1.23249_001">
    <property type="protein sequence ID" value="Aqu2.1.23249_001"/>
    <property type="gene ID" value="Aqu2.1.23249"/>
</dbReference>
<dbReference type="eggNOG" id="KOG3959">
    <property type="taxonomic scope" value="Eukaryota"/>
</dbReference>
<dbReference type="OrthoDB" id="442860at2759"/>
<name>A0A1X7U6W9_AMPQE</name>